<keyword evidence="3" id="KW-1185">Reference proteome</keyword>
<proteinExistence type="predicted"/>
<feature type="region of interest" description="Disordered" evidence="1">
    <location>
        <begin position="463"/>
        <end position="482"/>
    </location>
</feature>
<name>A0ABR2MGJ0_9ASPA</name>
<sequence>MVEGASGAERNSDGEDVWSKNNHVEEMTIPYSDLKEAIPRENICNKLAQILAECRTLVPSSTCEFTKLSISSNEFWFLRGISASVKEHEVLFSASKKFHPLGKGKFLRVTASASKIDTSKFSLKTTIEHRKIECSSNARAGAQSTRLKTIIQLIKLNYHGRIEIARENHNENYTTIKFIERESEDLRYDNRKNHNENYTTIKFIERESEDDLRYDNHTGCAWKTRKHLMGLSLQMNSILPQTPFVRNGRVQIPVFQIGPGCLVKGCLRALLIMSDLVTSRNLSEEDEEPVDRATLGYKRARVRNARQDKKCASGCKTPSQGKMLVRAKNTCPGKNMRPYGEYALRRRAYSQAQTARPGGEPAPVRRTRIELMSSIRINKNDREAKKETNHKIKKHVIYPEACSHDEAQQGLSMEKFLQLQLRSQNLNLHGEGLGCMGRVPWCDRLPAGYGSWVRWPCEQPSDRRGRIIKDPEEEKEETVNRL</sequence>
<evidence type="ECO:0000313" key="3">
    <source>
        <dbReference type="Proteomes" id="UP001412067"/>
    </source>
</evidence>
<dbReference type="Proteomes" id="UP001412067">
    <property type="component" value="Unassembled WGS sequence"/>
</dbReference>
<reference evidence="2 3" key="1">
    <citation type="journal article" date="2022" name="Nat. Plants">
        <title>Genomes of leafy and leafless Platanthera orchids illuminate the evolution of mycoheterotrophy.</title>
        <authorList>
            <person name="Li M.H."/>
            <person name="Liu K.W."/>
            <person name="Li Z."/>
            <person name="Lu H.C."/>
            <person name="Ye Q.L."/>
            <person name="Zhang D."/>
            <person name="Wang J.Y."/>
            <person name="Li Y.F."/>
            <person name="Zhong Z.M."/>
            <person name="Liu X."/>
            <person name="Yu X."/>
            <person name="Liu D.K."/>
            <person name="Tu X.D."/>
            <person name="Liu B."/>
            <person name="Hao Y."/>
            <person name="Liao X.Y."/>
            <person name="Jiang Y.T."/>
            <person name="Sun W.H."/>
            <person name="Chen J."/>
            <person name="Chen Y.Q."/>
            <person name="Ai Y."/>
            <person name="Zhai J.W."/>
            <person name="Wu S.S."/>
            <person name="Zhou Z."/>
            <person name="Hsiao Y.Y."/>
            <person name="Wu W.L."/>
            <person name="Chen Y.Y."/>
            <person name="Lin Y.F."/>
            <person name="Hsu J.L."/>
            <person name="Li C.Y."/>
            <person name="Wang Z.W."/>
            <person name="Zhao X."/>
            <person name="Zhong W.Y."/>
            <person name="Ma X.K."/>
            <person name="Ma L."/>
            <person name="Huang J."/>
            <person name="Chen G.Z."/>
            <person name="Huang M.Z."/>
            <person name="Huang L."/>
            <person name="Peng D.H."/>
            <person name="Luo Y.B."/>
            <person name="Zou S.Q."/>
            <person name="Chen S.P."/>
            <person name="Lan S."/>
            <person name="Tsai W.C."/>
            <person name="Van de Peer Y."/>
            <person name="Liu Z.J."/>
        </authorList>
    </citation>
    <scope>NUCLEOTIDE SEQUENCE [LARGE SCALE GENOMIC DNA]</scope>
    <source>
        <strain evidence="2">Lor288</strain>
    </source>
</reference>
<gene>
    <name evidence="2" type="ORF">KSP40_PGU010711</name>
</gene>
<accession>A0ABR2MGJ0</accession>
<comment type="caution">
    <text evidence="2">The sequence shown here is derived from an EMBL/GenBank/DDBJ whole genome shotgun (WGS) entry which is preliminary data.</text>
</comment>
<protein>
    <submittedName>
        <fullName evidence="2">Uncharacterized protein</fullName>
    </submittedName>
</protein>
<organism evidence="2 3">
    <name type="scientific">Platanthera guangdongensis</name>
    <dbReference type="NCBI Taxonomy" id="2320717"/>
    <lineage>
        <taxon>Eukaryota</taxon>
        <taxon>Viridiplantae</taxon>
        <taxon>Streptophyta</taxon>
        <taxon>Embryophyta</taxon>
        <taxon>Tracheophyta</taxon>
        <taxon>Spermatophyta</taxon>
        <taxon>Magnoliopsida</taxon>
        <taxon>Liliopsida</taxon>
        <taxon>Asparagales</taxon>
        <taxon>Orchidaceae</taxon>
        <taxon>Orchidoideae</taxon>
        <taxon>Orchideae</taxon>
        <taxon>Orchidinae</taxon>
        <taxon>Platanthera</taxon>
    </lineage>
</organism>
<evidence type="ECO:0000313" key="2">
    <source>
        <dbReference type="EMBL" id="KAK8962704.1"/>
    </source>
</evidence>
<dbReference type="EMBL" id="JBBWWR010000008">
    <property type="protein sequence ID" value="KAK8962704.1"/>
    <property type="molecule type" value="Genomic_DNA"/>
</dbReference>
<evidence type="ECO:0000256" key="1">
    <source>
        <dbReference type="SAM" id="MobiDB-lite"/>
    </source>
</evidence>